<proteinExistence type="predicted"/>
<organism evidence="1">
    <name type="scientific">Opuntia streptacantha</name>
    <name type="common">Prickly pear cactus</name>
    <name type="synonym">Opuntia cardona</name>
    <dbReference type="NCBI Taxonomy" id="393608"/>
    <lineage>
        <taxon>Eukaryota</taxon>
        <taxon>Viridiplantae</taxon>
        <taxon>Streptophyta</taxon>
        <taxon>Embryophyta</taxon>
        <taxon>Tracheophyta</taxon>
        <taxon>Spermatophyta</taxon>
        <taxon>Magnoliopsida</taxon>
        <taxon>eudicotyledons</taxon>
        <taxon>Gunneridae</taxon>
        <taxon>Pentapetalae</taxon>
        <taxon>Caryophyllales</taxon>
        <taxon>Cactineae</taxon>
        <taxon>Cactaceae</taxon>
        <taxon>Opuntioideae</taxon>
        <taxon>Opuntia</taxon>
    </lineage>
</organism>
<accession>A0A7C9A9D7</accession>
<reference evidence="1" key="1">
    <citation type="journal article" date="2013" name="J. Plant Res.">
        <title>Effect of fungi and light on seed germination of three Opuntia species from semiarid lands of central Mexico.</title>
        <authorList>
            <person name="Delgado-Sanchez P."/>
            <person name="Jimenez-Bremont J.F."/>
            <person name="Guerrero-Gonzalez Mde L."/>
            <person name="Flores J."/>
        </authorList>
    </citation>
    <scope>NUCLEOTIDE SEQUENCE</scope>
    <source>
        <tissue evidence="1">Cladode</tissue>
    </source>
</reference>
<reference evidence="1" key="2">
    <citation type="submission" date="2020-07" db="EMBL/GenBank/DDBJ databases">
        <authorList>
            <person name="Vera ALvarez R."/>
            <person name="Arias-Moreno D.M."/>
            <person name="Jimenez-Jacinto V."/>
            <person name="Jimenez-Bremont J.F."/>
            <person name="Swaminathan K."/>
            <person name="Moose S.P."/>
            <person name="Guerrero-Gonzalez M.L."/>
            <person name="Marino-Ramirez L."/>
            <person name="Landsman D."/>
            <person name="Rodriguez-Kessler M."/>
            <person name="Delgado-Sanchez P."/>
        </authorList>
    </citation>
    <scope>NUCLEOTIDE SEQUENCE</scope>
    <source>
        <tissue evidence="1">Cladode</tissue>
    </source>
</reference>
<sequence length="107" mass="12163">MSNLYPKFSQKMQMEIIDILLKHIYDSDCRRRANILVKKGMLHRACGIGGLESSISSLSEAIESIVSNWHLLLSLSPLIVVWHCFIVWARPKERSPLRLCLRGGTSV</sequence>
<name>A0A7C9A9D7_OPUST</name>
<dbReference type="AlphaFoldDB" id="A0A7C9A9D7"/>
<protein>
    <submittedName>
        <fullName evidence="1">Uncharacterized protein</fullName>
    </submittedName>
</protein>
<dbReference type="EMBL" id="GISG01215290">
    <property type="protein sequence ID" value="MBA4662234.1"/>
    <property type="molecule type" value="Transcribed_RNA"/>
</dbReference>
<evidence type="ECO:0000313" key="1">
    <source>
        <dbReference type="EMBL" id="MBA4662234.1"/>
    </source>
</evidence>